<dbReference type="InterPro" id="IPR050059">
    <property type="entry name" value="ATP_synthase_B_chain"/>
</dbReference>
<evidence type="ECO:0000256" key="3">
    <source>
        <dbReference type="ARBA" id="ARBA00022547"/>
    </source>
</evidence>
<evidence type="ECO:0000256" key="5">
    <source>
        <dbReference type="ARBA" id="ARBA00022781"/>
    </source>
</evidence>
<evidence type="ECO:0000256" key="7">
    <source>
        <dbReference type="ARBA" id="ARBA00023065"/>
    </source>
</evidence>
<keyword evidence="9 13" id="KW-0066">ATP synthesis</keyword>
<evidence type="ECO:0000256" key="13">
    <source>
        <dbReference type="HAMAP-Rule" id="MF_01398"/>
    </source>
</evidence>
<evidence type="ECO:0000256" key="8">
    <source>
        <dbReference type="ARBA" id="ARBA00023136"/>
    </source>
</evidence>
<evidence type="ECO:0000256" key="9">
    <source>
        <dbReference type="ARBA" id="ARBA00023310"/>
    </source>
</evidence>
<keyword evidence="5 13" id="KW-0375">Hydrogen ion transport</keyword>
<dbReference type="HAMAP" id="MF_01398">
    <property type="entry name" value="ATP_synth_b_bprime"/>
    <property type="match status" value="1"/>
</dbReference>
<organism evidence="15 16">
    <name type="scientific">Candidatus Comchoanobacter bicostacola</name>
    <dbReference type="NCBI Taxonomy" id="2919598"/>
    <lineage>
        <taxon>Bacteria</taxon>
        <taxon>Pseudomonadati</taxon>
        <taxon>Pseudomonadota</taxon>
        <taxon>Gammaproteobacteria</taxon>
        <taxon>Candidatus Comchoanobacterales</taxon>
        <taxon>Candidatus Comchoanobacteraceae</taxon>
        <taxon>Candidatus Comchoanobacter</taxon>
    </lineage>
</organism>
<dbReference type="CDD" id="cd06503">
    <property type="entry name" value="ATP-synt_Fo_b"/>
    <property type="match status" value="1"/>
</dbReference>
<dbReference type="InterPro" id="IPR002146">
    <property type="entry name" value="ATP_synth_b/b'su_bac/chlpt"/>
</dbReference>
<evidence type="ECO:0000256" key="1">
    <source>
        <dbReference type="ARBA" id="ARBA00005513"/>
    </source>
</evidence>
<comment type="subcellular location">
    <subcellularLocation>
        <location evidence="13">Cell membrane</location>
        <topology evidence="13">Single-pass membrane protein</topology>
    </subcellularLocation>
    <subcellularLocation>
        <location evidence="12">Endomembrane system</location>
        <topology evidence="12">Single-pass membrane protein</topology>
    </subcellularLocation>
</comment>
<sequence length="160" mass="18026">MNINATLFVEVVIFMAFVMLTRVYVWPPILAIIEERQREIQKGIEQAREGIRKKDETEQACHALMEQARTKAKHIEAQGTEAYNEKIKAAVTEAKEQAAHILAQAESQIKVTQQEAQGHVIDETERLLKVALTKILPGIPQQEIIDPMIDKALGEVVDES</sequence>
<dbReference type="Pfam" id="PF00430">
    <property type="entry name" value="ATP-synt_B"/>
    <property type="match status" value="1"/>
</dbReference>
<name>A0ABY5DKX6_9GAMM</name>
<feature type="transmembrane region" description="Helical" evidence="13">
    <location>
        <begin position="12"/>
        <end position="33"/>
    </location>
</feature>
<dbReference type="RefSeq" id="WP_258568318.1">
    <property type="nucleotide sequence ID" value="NZ_CP092900.1"/>
</dbReference>
<evidence type="ECO:0000256" key="4">
    <source>
        <dbReference type="ARBA" id="ARBA00022692"/>
    </source>
</evidence>
<evidence type="ECO:0000256" key="6">
    <source>
        <dbReference type="ARBA" id="ARBA00022989"/>
    </source>
</evidence>
<evidence type="ECO:0000256" key="10">
    <source>
        <dbReference type="ARBA" id="ARBA00025198"/>
    </source>
</evidence>
<keyword evidence="7 13" id="KW-0406">Ion transport</keyword>
<keyword evidence="3 13" id="KW-0138">CF(0)</keyword>
<dbReference type="PANTHER" id="PTHR33445">
    <property type="entry name" value="ATP SYNTHASE SUBUNIT B', CHLOROPLASTIC"/>
    <property type="match status" value="1"/>
</dbReference>
<keyword evidence="6 13" id="KW-1133">Transmembrane helix</keyword>
<keyword evidence="4 13" id="KW-0812">Transmembrane</keyword>
<evidence type="ECO:0000313" key="16">
    <source>
        <dbReference type="Proteomes" id="UP001055955"/>
    </source>
</evidence>
<comment type="similarity">
    <text evidence="1 13 14">Belongs to the ATPase B chain family.</text>
</comment>
<protein>
    <recommendedName>
        <fullName evidence="13">ATP synthase subunit b</fullName>
    </recommendedName>
    <alternativeName>
        <fullName evidence="13">ATP synthase F(0) sector subunit b</fullName>
    </alternativeName>
    <alternativeName>
        <fullName evidence="13">ATPase subunit I</fullName>
    </alternativeName>
    <alternativeName>
        <fullName evidence="13">F-type ATPase subunit b</fullName>
        <shortName evidence="13">F-ATPase subunit b</shortName>
    </alternativeName>
</protein>
<comment type="function">
    <text evidence="10 13">F(1)F(0) ATP synthase produces ATP from ADP in the presence of a proton or sodium gradient. F-type ATPases consist of two structural domains, F(1) containing the extramembraneous catalytic core and F(0) containing the membrane proton channel, linked together by a central stalk and a peripheral stalk. During catalysis, ATP synthesis in the catalytic domain of F(1) is coupled via a rotary mechanism of the central stalk subunits to proton translocation.</text>
</comment>
<keyword evidence="8 13" id="KW-0472">Membrane</keyword>
<evidence type="ECO:0000256" key="11">
    <source>
        <dbReference type="ARBA" id="ARBA00025614"/>
    </source>
</evidence>
<dbReference type="EMBL" id="CP092900">
    <property type="protein sequence ID" value="UTC24534.1"/>
    <property type="molecule type" value="Genomic_DNA"/>
</dbReference>
<evidence type="ECO:0000256" key="14">
    <source>
        <dbReference type="RuleBase" id="RU003848"/>
    </source>
</evidence>
<keyword evidence="16" id="KW-1185">Reference proteome</keyword>
<dbReference type="Proteomes" id="UP001055955">
    <property type="component" value="Chromosome"/>
</dbReference>
<evidence type="ECO:0000313" key="15">
    <source>
        <dbReference type="EMBL" id="UTC24534.1"/>
    </source>
</evidence>
<evidence type="ECO:0000256" key="2">
    <source>
        <dbReference type="ARBA" id="ARBA00022448"/>
    </source>
</evidence>
<gene>
    <name evidence="13" type="primary">atpF</name>
    <name evidence="15" type="ORF">MMH89_04800</name>
</gene>
<proteinExistence type="inferred from homology"/>
<dbReference type="PANTHER" id="PTHR33445:SF1">
    <property type="entry name" value="ATP SYNTHASE SUBUNIT B"/>
    <property type="match status" value="1"/>
</dbReference>
<evidence type="ECO:0000256" key="12">
    <source>
        <dbReference type="ARBA" id="ARBA00037847"/>
    </source>
</evidence>
<keyword evidence="2 13" id="KW-0813">Transport</keyword>
<accession>A0ABY5DKX6</accession>
<keyword evidence="13" id="KW-1003">Cell membrane</keyword>
<comment type="function">
    <text evidence="11">Component of the F(0) channel, it forms part of the peripheral stalk, linking F(1) to F(0). The b'-subunit is a diverged and duplicated form of b found in plants and photosynthetic bacteria.</text>
</comment>
<reference evidence="15 16" key="1">
    <citation type="journal article" date="2022" name="Nat. Microbiol.">
        <title>The microbiome of a bacterivorous marine choanoflagellate contains a resource-demanding obligate bacterial associate.</title>
        <authorList>
            <person name="Needham D.M."/>
            <person name="Poirier C."/>
            <person name="Bachy C."/>
            <person name="George E.E."/>
            <person name="Wilken S."/>
            <person name="Yung C.C.M."/>
            <person name="Limardo A.J."/>
            <person name="Morando M."/>
            <person name="Sudek L."/>
            <person name="Malmstrom R.R."/>
            <person name="Keeling P.J."/>
            <person name="Santoro A.E."/>
            <person name="Worden A.Z."/>
        </authorList>
    </citation>
    <scope>NUCLEOTIDE SEQUENCE [LARGE SCALE GENOMIC DNA]</scope>
    <source>
        <strain evidence="15 16">Comchoano-1</strain>
    </source>
</reference>
<comment type="subunit">
    <text evidence="13">F-type ATPases have 2 components, F(1) - the catalytic core - and F(0) - the membrane proton channel. F(1) has five subunits: alpha(3), beta(3), gamma(1), delta(1), epsilon(1). F(0) has three main subunits: a(1), b(2) and c(10-14). The alpha and beta chains form an alternating ring which encloses part of the gamma chain. F(1) is attached to F(0) by a central stalk formed by the gamma and epsilon chains, while a peripheral stalk is formed by the delta and b chains.</text>
</comment>